<evidence type="ECO:0000256" key="1">
    <source>
        <dbReference type="ARBA" id="ARBA00012417"/>
    </source>
</evidence>
<dbReference type="InterPro" id="IPR016195">
    <property type="entry name" value="Pol/histidinol_Pase-like"/>
</dbReference>
<evidence type="ECO:0000256" key="4">
    <source>
        <dbReference type="ARBA" id="ARBA00022705"/>
    </source>
</evidence>
<evidence type="ECO:0000259" key="10">
    <source>
        <dbReference type="Pfam" id="PF17657"/>
    </source>
</evidence>
<evidence type="ECO:0000259" key="8">
    <source>
        <dbReference type="Pfam" id="PF07733"/>
    </source>
</evidence>
<evidence type="ECO:0000259" key="9">
    <source>
        <dbReference type="Pfam" id="PF14579"/>
    </source>
</evidence>
<dbReference type="InterPro" id="IPR004013">
    <property type="entry name" value="PHP_dom"/>
</dbReference>
<dbReference type="CDD" id="cd04485">
    <property type="entry name" value="DnaE_OBF"/>
    <property type="match status" value="1"/>
</dbReference>
<dbReference type="AlphaFoldDB" id="A0A926JTF5"/>
<dbReference type="SUPFAM" id="SSF89550">
    <property type="entry name" value="PHP domain-like"/>
    <property type="match status" value="1"/>
</dbReference>
<feature type="domain" description="PHP" evidence="7">
    <location>
        <begin position="3"/>
        <end position="99"/>
    </location>
</feature>
<name>A0A926JTF5_9FLAO</name>
<keyword evidence="3" id="KW-0548">Nucleotidyltransferase</keyword>
<keyword evidence="5" id="KW-0239">DNA-directed DNA polymerase</keyword>
<dbReference type="NCBIfam" id="TIGR00594">
    <property type="entry name" value="polc"/>
    <property type="match status" value="1"/>
</dbReference>
<sequence>MYLNCHTYYSLRFGTFSEVELLELARENHVAQLALTDINNTSACLNFIRKAESMDVKPIVGVDFRNGTDQQFVGIAKDNTGYAALNSFLSEHLHEGRDFPGRPPAIPHTVIIYPLEKAAQHQFKDLGENEYIGISVNDLRKLPLSVYRNQQNKLVVLQPVTFRNRRDFNAHKLLRAIDKNILLSKLSPEDTAPEDEKMYPPENLYKAFDQYHFILENTARLMKECHVTFDFSAAKQSSNQQTYTGDKARDEAYLLECCMKNIHYRYPDNQDMALERLQRELELIRQKDFVSYFLINYDIVTYAKQQGFFHVGRGSGANSIVAYLLGITDVDPLELDLYFERFMNLFRSTPPDFDIDFSWRDRDDVTRYIFERFSNVALLGTYVTFNYKGVVRELGKVFGLPKEDIDRLSEGHYNLHDLDQPSQLVLKYGKLIQGMPNYISVHASGILISEVPLNTFSATFLPPKGYPTVQFDMHIAEDVGLYKFDILGQRGLAKIKEALEIIRYNRPEAEVPDIHDVNRFKKDPKIHAMLESAQCMGCFYVESPAMRMLLKKLQVDNYLGLVAASSIIRPGVAKSGMMREYILRHQDPERVQQAHPVLLKIMPETYGVMVYQEDVIKVAHHFAGLTLAEADVLRRGMSGKFRSRAEFGEVEARFIANCRQKGYDDEVILEVWKQIESFAGYAFAKGHSASYAIESYQSLFLRAYYPLEFMVAVLNNGGGFYRPEIYIHEARMLGAVVHVPCINSSRMETRISGKDIYLGFGYLKELEDRVCYRILKERDSNGLFASLEDFINRVPISVEQLAILIRVGAFRFTGTDKYELLWQAHLRQGVVPGEESQYQMFRTQQKEFAVPALQTTGLEAAFDQLELLGFCLCSPFELLQERPRSHKGAQDLKYSQDRYIDIYGYLVAIKKTQTHRGKEMFFATFIDCYGEVFDTVLFPPVAHKNKFRGKGIYRMYGKVVNEFGFFSIEVVKMRKEDYIQDPRFES</sequence>
<keyword evidence="12" id="KW-1185">Reference proteome</keyword>
<feature type="domain" description="Bacterial DNA polymerase III alpha subunit NTPase" evidence="8">
    <location>
        <begin position="253"/>
        <end position="488"/>
    </location>
</feature>
<organism evidence="11 12">
    <name type="scientific">Sinomicrobium weinanense</name>
    <dbReference type="NCBI Taxonomy" id="2842200"/>
    <lineage>
        <taxon>Bacteria</taxon>
        <taxon>Pseudomonadati</taxon>
        <taxon>Bacteroidota</taxon>
        <taxon>Flavobacteriia</taxon>
        <taxon>Flavobacteriales</taxon>
        <taxon>Flavobacteriaceae</taxon>
        <taxon>Sinomicrobium</taxon>
    </lineage>
</organism>
<dbReference type="InterPro" id="IPR004805">
    <property type="entry name" value="DnaE2/DnaE/PolC"/>
</dbReference>
<dbReference type="Pfam" id="PF02811">
    <property type="entry name" value="PHP"/>
    <property type="match status" value="1"/>
</dbReference>
<dbReference type="EMBL" id="JACVDC010000050">
    <property type="protein sequence ID" value="MBC9797188.1"/>
    <property type="molecule type" value="Genomic_DNA"/>
</dbReference>
<dbReference type="Gene3D" id="1.10.150.870">
    <property type="match status" value="1"/>
</dbReference>
<evidence type="ECO:0000256" key="3">
    <source>
        <dbReference type="ARBA" id="ARBA00022695"/>
    </source>
</evidence>
<dbReference type="PANTHER" id="PTHR32294">
    <property type="entry name" value="DNA POLYMERASE III SUBUNIT ALPHA"/>
    <property type="match status" value="1"/>
</dbReference>
<dbReference type="InterPro" id="IPR040982">
    <property type="entry name" value="DNA_pol3_finger"/>
</dbReference>
<dbReference type="InterPro" id="IPR011708">
    <property type="entry name" value="DNA_pol3_alpha_NTPase_dom"/>
</dbReference>
<dbReference type="EC" id="2.7.7.7" evidence="1"/>
<gene>
    <name evidence="11" type="ORF">IBL28_14525</name>
</gene>
<evidence type="ECO:0000313" key="12">
    <source>
        <dbReference type="Proteomes" id="UP000653730"/>
    </source>
</evidence>
<dbReference type="Gene3D" id="3.20.20.140">
    <property type="entry name" value="Metal-dependent hydrolases"/>
    <property type="match status" value="2"/>
</dbReference>
<dbReference type="RefSeq" id="WP_187966326.1">
    <property type="nucleotide sequence ID" value="NZ_JACVDC010000050.1"/>
</dbReference>
<evidence type="ECO:0000256" key="2">
    <source>
        <dbReference type="ARBA" id="ARBA00022679"/>
    </source>
</evidence>
<dbReference type="InterPro" id="IPR029460">
    <property type="entry name" value="DNAPol_HHH"/>
</dbReference>
<dbReference type="GO" id="GO:0008408">
    <property type="term" value="F:3'-5' exonuclease activity"/>
    <property type="evidence" value="ECO:0007669"/>
    <property type="project" value="InterPro"/>
</dbReference>
<dbReference type="Pfam" id="PF14579">
    <property type="entry name" value="HHH_6"/>
    <property type="match status" value="1"/>
</dbReference>
<dbReference type="Pfam" id="PF07733">
    <property type="entry name" value="DNA_pol3_alpha"/>
    <property type="match status" value="1"/>
</dbReference>
<proteinExistence type="predicted"/>
<feature type="domain" description="DNA polymerase helix-hairpin-helix motif" evidence="9">
    <location>
        <begin position="735"/>
        <end position="818"/>
    </location>
</feature>
<comment type="catalytic activity">
    <reaction evidence="6">
        <text>DNA(n) + a 2'-deoxyribonucleoside 5'-triphosphate = DNA(n+1) + diphosphate</text>
        <dbReference type="Rhea" id="RHEA:22508"/>
        <dbReference type="Rhea" id="RHEA-COMP:17339"/>
        <dbReference type="Rhea" id="RHEA-COMP:17340"/>
        <dbReference type="ChEBI" id="CHEBI:33019"/>
        <dbReference type="ChEBI" id="CHEBI:61560"/>
        <dbReference type="ChEBI" id="CHEBI:173112"/>
        <dbReference type="EC" id="2.7.7.7"/>
    </reaction>
</comment>
<evidence type="ECO:0000259" key="7">
    <source>
        <dbReference type="Pfam" id="PF02811"/>
    </source>
</evidence>
<protein>
    <recommendedName>
        <fullName evidence="1">DNA-directed DNA polymerase</fullName>
        <ecNumber evidence="1">2.7.7.7</ecNumber>
    </recommendedName>
</protein>
<dbReference type="GO" id="GO:0003887">
    <property type="term" value="F:DNA-directed DNA polymerase activity"/>
    <property type="evidence" value="ECO:0007669"/>
    <property type="project" value="UniProtKB-KW"/>
</dbReference>
<evidence type="ECO:0000256" key="5">
    <source>
        <dbReference type="ARBA" id="ARBA00022932"/>
    </source>
</evidence>
<comment type="caution">
    <text evidence="11">The sequence shown here is derived from an EMBL/GenBank/DDBJ whole genome shotgun (WGS) entry which is preliminary data.</text>
</comment>
<evidence type="ECO:0000256" key="6">
    <source>
        <dbReference type="ARBA" id="ARBA00049244"/>
    </source>
</evidence>
<keyword evidence="4" id="KW-0235">DNA replication</keyword>
<keyword evidence="2" id="KW-0808">Transferase</keyword>
<dbReference type="Pfam" id="PF17657">
    <property type="entry name" value="DNA_pol3_finger"/>
    <property type="match status" value="1"/>
</dbReference>
<evidence type="ECO:0000313" key="11">
    <source>
        <dbReference type="EMBL" id="MBC9797188.1"/>
    </source>
</evidence>
<feature type="domain" description="DNA polymerase III alpha subunit finger" evidence="10">
    <location>
        <begin position="493"/>
        <end position="662"/>
    </location>
</feature>
<reference evidence="11 12" key="1">
    <citation type="submission" date="2020-09" db="EMBL/GenBank/DDBJ databases">
        <title>Sinomicrobium weinanense sp. nov., a halophilic bacteria isolated from saline-alkali soil.</title>
        <authorList>
            <person name="Wu P."/>
            <person name="Ren H."/>
            <person name="Mei Y."/>
            <person name="Liang Y."/>
            <person name="Chen Z."/>
        </authorList>
    </citation>
    <scope>NUCLEOTIDE SEQUENCE [LARGE SCALE GENOMIC DNA]</scope>
    <source>
        <strain evidence="11 12">FJxs</strain>
    </source>
</reference>
<dbReference type="Proteomes" id="UP000653730">
    <property type="component" value="Unassembled WGS sequence"/>
</dbReference>
<dbReference type="GO" id="GO:0006260">
    <property type="term" value="P:DNA replication"/>
    <property type="evidence" value="ECO:0007669"/>
    <property type="project" value="UniProtKB-KW"/>
</dbReference>
<accession>A0A926JTF5</accession>